<comment type="caution">
    <text evidence="2">The sequence shown here is derived from an EMBL/GenBank/DDBJ whole genome shotgun (WGS) entry which is preliminary data.</text>
</comment>
<reference evidence="2 3" key="1">
    <citation type="journal article" date="2016" name="Genome Biol. Evol.">
        <title>Divergent and convergent evolution of fungal pathogenicity.</title>
        <authorList>
            <person name="Shang Y."/>
            <person name="Xiao G."/>
            <person name="Zheng P."/>
            <person name="Cen K."/>
            <person name="Zhan S."/>
            <person name="Wang C."/>
        </authorList>
    </citation>
    <scope>NUCLEOTIDE SEQUENCE [LARGE SCALE GENOMIC DNA]</scope>
    <source>
        <strain evidence="2 3">RCEF 2490</strain>
    </source>
</reference>
<dbReference type="OrthoDB" id="3474066at2759"/>
<dbReference type="STRING" id="1081109.A0A166UV15"/>
<dbReference type="AlphaFoldDB" id="A0A166UV15"/>
<keyword evidence="1" id="KW-0472">Membrane</keyword>
<evidence type="ECO:0000313" key="3">
    <source>
        <dbReference type="Proteomes" id="UP000078544"/>
    </source>
</evidence>
<accession>A0A166UV15</accession>
<dbReference type="PANTHER" id="PTHR35392:SF3">
    <property type="entry name" value="ZN(2)-C6 FUNGAL-TYPE DOMAIN-CONTAINING PROTEIN"/>
    <property type="match status" value="1"/>
</dbReference>
<organism evidence="2 3">
    <name type="scientific">Moelleriella libera RCEF 2490</name>
    <dbReference type="NCBI Taxonomy" id="1081109"/>
    <lineage>
        <taxon>Eukaryota</taxon>
        <taxon>Fungi</taxon>
        <taxon>Dikarya</taxon>
        <taxon>Ascomycota</taxon>
        <taxon>Pezizomycotina</taxon>
        <taxon>Sordariomycetes</taxon>
        <taxon>Hypocreomycetidae</taxon>
        <taxon>Hypocreales</taxon>
        <taxon>Clavicipitaceae</taxon>
        <taxon>Moelleriella</taxon>
    </lineage>
</organism>
<keyword evidence="1" id="KW-0812">Transmembrane</keyword>
<dbReference type="PANTHER" id="PTHR35392">
    <property type="entry name" value="ZN(II)2CYS6 TRANSCRIPTION FACTOR (EUROFUNG)-RELATED-RELATED"/>
    <property type="match status" value="1"/>
</dbReference>
<dbReference type="InterPro" id="IPR052973">
    <property type="entry name" value="Fungal_sec-metab_reg_TF"/>
</dbReference>
<dbReference type="Proteomes" id="UP000078544">
    <property type="component" value="Unassembled WGS sequence"/>
</dbReference>
<evidence type="ECO:0000313" key="2">
    <source>
        <dbReference type="EMBL" id="OAA33000.1"/>
    </source>
</evidence>
<evidence type="ECO:0000256" key="1">
    <source>
        <dbReference type="SAM" id="Phobius"/>
    </source>
</evidence>
<protein>
    <submittedName>
        <fullName evidence="2">Uncharacterized protein</fullName>
    </submittedName>
</protein>
<sequence length="290" mass="33104">MNARGGGLPCLRYKITEVRLFKSGQVPGFEWTNRWIDNISDNIGKWASDDVKTIQISKIGSSQHIELRVRRFEPFPGDKVRRTWVHNGTQRSVEVPPYALVNLDHAKQAYSRHIMAALAHVWRNGRLSLEWKSLLTASFKLWMAVRLSTTSDFIVGEEKLGMPDDILDETSPHVGKIPVPPVLGAQLDIVLIHHIQASLRRELLDRLQGMFMKSKPSTWLVTYLVTFMLLHNAALLIKHDAAYARKHGMRRRFAREDKVKEYLLGKTTRLKPSPPLISALLVCFFGAHKL</sequence>
<proteinExistence type="predicted"/>
<keyword evidence="3" id="KW-1185">Reference proteome</keyword>
<keyword evidence="1" id="KW-1133">Transmembrane helix</keyword>
<name>A0A166UV15_9HYPO</name>
<gene>
    <name evidence="2" type="ORF">AAL_00465</name>
</gene>
<feature type="transmembrane region" description="Helical" evidence="1">
    <location>
        <begin position="218"/>
        <end position="237"/>
    </location>
</feature>
<dbReference type="EMBL" id="AZGY01000001">
    <property type="protein sequence ID" value="OAA33000.1"/>
    <property type="molecule type" value="Genomic_DNA"/>
</dbReference>